<dbReference type="STRING" id="383855.M3AS89"/>
<dbReference type="SUPFAM" id="SSF48208">
    <property type="entry name" value="Six-hairpin glycosidases"/>
    <property type="match status" value="1"/>
</dbReference>
<name>M3AS89_PSEFD</name>
<dbReference type="RefSeq" id="XP_007929092.1">
    <property type="nucleotide sequence ID" value="XM_007930901.1"/>
</dbReference>
<evidence type="ECO:0000313" key="2">
    <source>
        <dbReference type="Proteomes" id="UP000016932"/>
    </source>
</evidence>
<dbReference type="InterPro" id="IPR053169">
    <property type="entry name" value="MUG_Protein"/>
</dbReference>
<dbReference type="OrthoDB" id="9984024at2759"/>
<proteinExistence type="predicted"/>
<sequence length="366" mass="40014">MLHCRRVASEKSLWIPSTGWWNSANCLTVITDLAAIDSNVKSSVAGVLSNTHVKAQQYNLNMTKVQGTESQPFLPQCYYGNQWPYFPPSWSQKHGRPPARKTSGFLNDYYDDEGWWALAWIAAYDLTKSQQYLSQAEAIFDDMNAVFGKTNCSTNSGGRGGIWWDRPQTYVNAIANELFLSVAASLANRAPSSKTDYLAISKQQWAWFKGTGMINAQNTINDGLNQQTCQNNGGTVWSYNQGVVLGGLVELSKATKDTSYIATAQKIADAAIAALAPNGILQDPCEPDCGADGTQFKGVFVRNLQKLHTASPKARYANFLDTNANSIWANDRRGSTLSVRWSSFVPPGNASTQSSAMDCLVASLAT</sequence>
<organism evidence="1 2">
    <name type="scientific">Pseudocercospora fijiensis (strain CIRAD86)</name>
    <name type="common">Black leaf streak disease fungus</name>
    <name type="synonym">Mycosphaerella fijiensis</name>
    <dbReference type="NCBI Taxonomy" id="383855"/>
    <lineage>
        <taxon>Eukaryota</taxon>
        <taxon>Fungi</taxon>
        <taxon>Dikarya</taxon>
        <taxon>Ascomycota</taxon>
        <taxon>Pezizomycotina</taxon>
        <taxon>Dothideomycetes</taxon>
        <taxon>Dothideomycetidae</taxon>
        <taxon>Mycosphaerellales</taxon>
        <taxon>Mycosphaerellaceae</taxon>
        <taxon>Pseudocercospora</taxon>
    </lineage>
</organism>
<dbReference type="GeneID" id="19336273"/>
<protein>
    <submittedName>
        <fullName evidence="1">Glycoside hydrolase family 76 protein</fullName>
    </submittedName>
</protein>
<keyword evidence="1" id="KW-0378">Hydrolase</keyword>
<accession>M3AS89</accession>
<dbReference type="VEuPathDB" id="FungiDB:MYCFIDRAFT_204420"/>
<dbReference type="eggNOG" id="ENOG502S9QC">
    <property type="taxonomic scope" value="Eukaryota"/>
</dbReference>
<dbReference type="Gene3D" id="1.50.10.20">
    <property type="match status" value="1"/>
</dbReference>
<dbReference type="PANTHER" id="PTHR47791:SF1">
    <property type="entry name" value="ENDO MANNANASE, GH76 FAMILY (EUROFUNG)"/>
    <property type="match status" value="1"/>
</dbReference>
<dbReference type="InterPro" id="IPR008928">
    <property type="entry name" value="6-hairpin_glycosidase_sf"/>
</dbReference>
<evidence type="ECO:0000313" key="1">
    <source>
        <dbReference type="EMBL" id="EME80018.1"/>
    </source>
</evidence>
<dbReference type="InterPro" id="IPR005198">
    <property type="entry name" value="Glyco_hydro_76"/>
</dbReference>
<dbReference type="PANTHER" id="PTHR47791">
    <property type="entry name" value="MEIOTICALLY UP-REGULATED GENE 191 PROTEIN"/>
    <property type="match status" value="1"/>
</dbReference>
<dbReference type="HOGENOM" id="CLU_028686_0_0_1"/>
<reference evidence="1 2" key="1">
    <citation type="journal article" date="2012" name="PLoS Pathog.">
        <title>Diverse lifestyles and strategies of plant pathogenesis encoded in the genomes of eighteen Dothideomycetes fungi.</title>
        <authorList>
            <person name="Ohm R.A."/>
            <person name="Feau N."/>
            <person name="Henrissat B."/>
            <person name="Schoch C.L."/>
            <person name="Horwitz B.A."/>
            <person name="Barry K.W."/>
            <person name="Condon B.J."/>
            <person name="Copeland A.C."/>
            <person name="Dhillon B."/>
            <person name="Glaser F."/>
            <person name="Hesse C.N."/>
            <person name="Kosti I."/>
            <person name="LaButti K."/>
            <person name="Lindquist E.A."/>
            <person name="Lucas S."/>
            <person name="Salamov A.A."/>
            <person name="Bradshaw R.E."/>
            <person name="Ciuffetti L."/>
            <person name="Hamelin R.C."/>
            <person name="Kema G.H.J."/>
            <person name="Lawrence C."/>
            <person name="Scott J.A."/>
            <person name="Spatafora J.W."/>
            <person name="Turgeon B.G."/>
            <person name="de Wit P.J.G.M."/>
            <person name="Zhong S."/>
            <person name="Goodwin S.B."/>
            <person name="Grigoriev I.V."/>
        </authorList>
    </citation>
    <scope>NUCLEOTIDE SEQUENCE [LARGE SCALE GENOMIC DNA]</scope>
    <source>
        <strain evidence="1 2">CIRAD86</strain>
    </source>
</reference>
<dbReference type="Proteomes" id="UP000016932">
    <property type="component" value="Unassembled WGS sequence"/>
</dbReference>
<dbReference type="GO" id="GO:0005975">
    <property type="term" value="P:carbohydrate metabolic process"/>
    <property type="evidence" value="ECO:0007669"/>
    <property type="project" value="InterPro"/>
</dbReference>
<dbReference type="Pfam" id="PF03663">
    <property type="entry name" value="Glyco_hydro_76"/>
    <property type="match status" value="1"/>
</dbReference>
<keyword evidence="2" id="KW-1185">Reference proteome</keyword>
<dbReference type="EMBL" id="KB446561">
    <property type="protein sequence ID" value="EME80018.1"/>
    <property type="molecule type" value="Genomic_DNA"/>
</dbReference>
<gene>
    <name evidence="1" type="ORF">MYCFIDRAFT_204420</name>
</gene>
<dbReference type="AlphaFoldDB" id="M3AS89"/>
<dbReference type="GO" id="GO:0016787">
    <property type="term" value="F:hydrolase activity"/>
    <property type="evidence" value="ECO:0007669"/>
    <property type="project" value="UniProtKB-KW"/>
</dbReference>
<dbReference type="KEGG" id="pfj:MYCFIDRAFT_204420"/>